<dbReference type="EMBL" id="KZ667101">
    <property type="protein sequence ID" value="PPR92304.1"/>
    <property type="molecule type" value="Genomic_DNA"/>
</dbReference>
<organism evidence="2 3">
    <name type="scientific">Gossypium barbadense</name>
    <name type="common">Sea Island cotton</name>
    <name type="synonym">Hibiscus barbadensis</name>
    <dbReference type="NCBI Taxonomy" id="3634"/>
    <lineage>
        <taxon>Eukaryota</taxon>
        <taxon>Viridiplantae</taxon>
        <taxon>Streptophyta</taxon>
        <taxon>Embryophyta</taxon>
        <taxon>Tracheophyta</taxon>
        <taxon>Spermatophyta</taxon>
        <taxon>Magnoliopsida</taxon>
        <taxon>eudicotyledons</taxon>
        <taxon>Gunneridae</taxon>
        <taxon>Pentapetalae</taxon>
        <taxon>rosids</taxon>
        <taxon>malvids</taxon>
        <taxon>Malvales</taxon>
        <taxon>Malvaceae</taxon>
        <taxon>Malvoideae</taxon>
        <taxon>Gossypium</taxon>
    </lineage>
</organism>
<dbReference type="OrthoDB" id="988369at2759"/>
<dbReference type="AlphaFoldDB" id="A0A2P5WMK5"/>
<protein>
    <submittedName>
        <fullName evidence="2">Uncharacterized protein</fullName>
    </submittedName>
</protein>
<proteinExistence type="predicted"/>
<sequence length="171" mass="19546">MEQCYHFPSPVTALPSLFLFPTIHLTSAAKKFSSQTRFYSKNRRNNLTTKEQDEEEEPKRTTKIEESNIVVEVGLEDAGWSSSEILVDGKLFPDLLGLQPDLWEEQHEAPKLARFDFVLTKCEDVVPEFGETWWGREGEEERIRVRGMVGKRESDGRAVIGGWEMAALLSL</sequence>
<evidence type="ECO:0000313" key="3">
    <source>
        <dbReference type="Proteomes" id="UP000239757"/>
    </source>
</evidence>
<feature type="region of interest" description="Disordered" evidence="1">
    <location>
        <begin position="43"/>
        <end position="62"/>
    </location>
</feature>
<reference evidence="2 3" key="1">
    <citation type="submission" date="2015-01" db="EMBL/GenBank/DDBJ databases">
        <title>Genome of allotetraploid Gossypium barbadense reveals genomic plasticity and fiber elongation in cotton evolution.</title>
        <authorList>
            <person name="Chen X."/>
            <person name="Liu X."/>
            <person name="Zhao B."/>
            <person name="Zheng H."/>
            <person name="Hu Y."/>
            <person name="Lu G."/>
            <person name="Yang C."/>
            <person name="Chen J."/>
            <person name="Shan C."/>
            <person name="Zhang L."/>
            <person name="Zhou Y."/>
            <person name="Wang L."/>
            <person name="Guo W."/>
            <person name="Bai Y."/>
            <person name="Ruan J."/>
            <person name="Shangguan X."/>
            <person name="Mao Y."/>
            <person name="Jiang J."/>
            <person name="Zhu Y."/>
            <person name="Lei J."/>
            <person name="Kang H."/>
            <person name="Chen S."/>
            <person name="He X."/>
            <person name="Wang R."/>
            <person name="Wang Y."/>
            <person name="Chen J."/>
            <person name="Wang L."/>
            <person name="Yu S."/>
            <person name="Wang B."/>
            <person name="Wei J."/>
            <person name="Song S."/>
            <person name="Lu X."/>
            <person name="Gao Z."/>
            <person name="Gu W."/>
            <person name="Deng X."/>
            <person name="Ma D."/>
            <person name="Wang S."/>
            <person name="Liang W."/>
            <person name="Fang L."/>
            <person name="Cai C."/>
            <person name="Zhu X."/>
            <person name="Zhou B."/>
            <person name="Zhang Y."/>
            <person name="Chen Z."/>
            <person name="Xu S."/>
            <person name="Zhu R."/>
            <person name="Wang S."/>
            <person name="Zhang T."/>
            <person name="Zhao G."/>
        </authorList>
    </citation>
    <scope>NUCLEOTIDE SEQUENCE [LARGE SCALE GENOMIC DNA]</scope>
    <source>
        <strain evidence="3">cv. Xinhai21</strain>
        <tissue evidence="2">Leaf</tissue>
    </source>
</reference>
<evidence type="ECO:0000256" key="1">
    <source>
        <dbReference type="SAM" id="MobiDB-lite"/>
    </source>
</evidence>
<dbReference type="Proteomes" id="UP000239757">
    <property type="component" value="Unassembled WGS sequence"/>
</dbReference>
<gene>
    <name evidence="2" type="ORF">GOBAR_AA28358</name>
</gene>
<accession>A0A2P5WMK5</accession>
<evidence type="ECO:0000313" key="2">
    <source>
        <dbReference type="EMBL" id="PPR92304.1"/>
    </source>
</evidence>
<name>A0A2P5WMK5_GOSBA</name>